<evidence type="ECO:0000313" key="2">
    <source>
        <dbReference type="Proteomes" id="UP000641954"/>
    </source>
</evidence>
<comment type="caution">
    <text evidence="1">The sequence shown here is derived from an EMBL/GenBank/DDBJ whole genome shotgun (WGS) entry which is preliminary data.</text>
</comment>
<accession>A0ABR8EM78</accession>
<dbReference type="RefSeq" id="WP_190880775.1">
    <property type="nucleotide sequence ID" value="NZ_JACJSK010000090.1"/>
</dbReference>
<gene>
    <name evidence="1" type="ORF">H6G72_28800</name>
</gene>
<proteinExistence type="predicted"/>
<dbReference type="Proteomes" id="UP000641954">
    <property type="component" value="Unassembled WGS sequence"/>
</dbReference>
<keyword evidence="2" id="KW-1185">Reference proteome</keyword>
<evidence type="ECO:0000313" key="1">
    <source>
        <dbReference type="EMBL" id="MBD2547748.1"/>
    </source>
</evidence>
<evidence type="ECO:0008006" key="3">
    <source>
        <dbReference type="Google" id="ProtNLM"/>
    </source>
</evidence>
<sequence length="52" mass="5794">MLNFCFVQGAIAAYGLLKKSQRSRSLNSSLMARSINQRLFRAVSPLLNHGRA</sequence>
<reference evidence="1 2" key="1">
    <citation type="journal article" date="2020" name="ISME J.">
        <title>Comparative genomics reveals insights into cyanobacterial evolution and habitat adaptation.</title>
        <authorList>
            <person name="Chen M.Y."/>
            <person name="Teng W.K."/>
            <person name="Zhao L."/>
            <person name="Hu C.X."/>
            <person name="Zhou Y.K."/>
            <person name="Han B.P."/>
            <person name="Song L.R."/>
            <person name="Shu W.S."/>
        </authorList>
    </citation>
    <scope>NUCLEOTIDE SEQUENCE [LARGE SCALE GENOMIC DNA]</scope>
    <source>
        <strain evidence="1 2">FACHB-1370</strain>
    </source>
</reference>
<organism evidence="1 2">
    <name type="scientific">Planktothricoides raciborskii FACHB-1370</name>
    <dbReference type="NCBI Taxonomy" id="2949576"/>
    <lineage>
        <taxon>Bacteria</taxon>
        <taxon>Bacillati</taxon>
        <taxon>Cyanobacteriota</taxon>
        <taxon>Cyanophyceae</taxon>
        <taxon>Oscillatoriophycideae</taxon>
        <taxon>Oscillatoriales</taxon>
        <taxon>Oscillatoriaceae</taxon>
        <taxon>Planktothricoides</taxon>
    </lineage>
</organism>
<protein>
    <recommendedName>
        <fullName evidence="3">Transposase</fullName>
    </recommendedName>
</protein>
<dbReference type="EMBL" id="JACJSK010000090">
    <property type="protein sequence ID" value="MBD2547748.1"/>
    <property type="molecule type" value="Genomic_DNA"/>
</dbReference>
<name>A0ABR8EM78_9CYAN</name>